<gene>
    <name evidence="1" type="ORF">PVK06_034162</name>
</gene>
<name>A0ABR0NDE9_GOSAR</name>
<sequence length="67" mass="7686">METAAVKMVQFAYGHLRDWEAMQQLFGRLWPTATVGPEGEQQWCRQATGWVKCEAMAIRGALSWLKE</sequence>
<proteinExistence type="predicted"/>
<comment type="caution">
    <text evidence="1">The sequence shown here is derived from an EMBL/GenBank/DDBJ whole genome shotgun (WGS) entry which is preliminary data.</text>
</comment>
<protein>
    <submittedName>
        <fullName evidence="1">Uncharacterized protein</fullName>
    </submittedName>
</protein>
<accession>A0ABR0NDE9</accession>
<dbReference type="EMBL" id="JARKNE010000010">
    <property type="protein sequence ID" value="KAK5793027.1"/>
    <property type="molecule type" value="Genomic_DNA"/>
</dbReference>
<dbReference type="Proteomes" id="UP001358586">
    <property type="component" value="Chromosome 10"/>
</dbReference>
<organism evidence="1 2">
    <name type="scientific">Gossypium arboreum</name>
    <name type="common">Tree cotton</name>
    <name type="synonym">Gossypium nanking</name>
    <dbReference type="NCBI Taxonomy" id="29729"/>
    <lineage>
        <taxon>Eukaryota</taxon>
        <taxon>Viridiplantae</taxon>
        <taxon>Streptophyta</taxon>
        <taxon>Embryophyta</taxon>
        <taxon>Tracheophyta</taxon>
        <taxon>Spermatophyta</taxon>
        <taxon>Magnoliopsida</taxon>
        <taxon>eudicotyledons</taxon>
        <taxon>Gunneridae</taxon>
        <taxon>Pentapetalae</taxon>
        <taxon>rosids</taxon>
        <taxon>malvids</taxon>
        <taxon>Malvales</taxon>
        <taxon>Malvaceae</taxon>
        <taxon>Malvoideae</taxon>
        <taxon>Gossypium</taxon>
    </lineage>
</organism>
<evidence type="ECO:0000313" key="2">
    <source>
        <dbReference type="Proteomes" id="UP001358586"/>
    </source>
</evidence>
<reference evidence="1 2" key="1">
    <citation type="submission" date="2023-03" db="EMBL/GenBank/DDBJ databases">
        <title>WGS of Gossypium arboreum.</title>
        <authorList>
            <person name="Yu D."/>
        </authorList>
    </citation>
    <scope>NUCLEOTIDE SEQUENCE [LARGE SCALE GENOMIC DNA]</scope>
    <source>
        <tissue evidence="1">Leaf</tissue>
    </source>
</reference>
<keyword evidence="2" id="KW-1185">Reference proteome</keyword>
<evidence type="ECO:0000313" key="1">
    <source>
        <dbReference type="EMBL" id="KAK5793027.1"/>
    </source>
</evidence>